<keyword evidence="3" id="KW-1185">Reference proteome</keyword>
<accession>A0A9X0AAU6</accession>
<reference evidence="2" key="1">
    <citation type="submission" date="2022-11" db="EMBL/GenBank/DDBJ databases">
        <title>Genome Resource of Sclerotinia nivalis Strain SnTB1, a Plant Pathogen Isolated from American Ginseng.</title>
        <authorList>
            <person name="Fan S."/>
        </authorList>
    </citation>
    <scope>NUCLEOTIDE SEQUENCE</scope>
    <source>
        <strain evidence="2">SnTB1</strain>
    </source>
</reference>
<dbReference type="PANTHER" id="PTHR36978:SF4">
    <property type="entry name" value="P-LOOP CONTAINING NUCLEOSIDE TRIPHOSPHATE HYDROLASE PROTEIN"/>
    <property type="match status" value="1"/>
</dbReference>
<dbReference type="SUPFAM" id="SSF52540">
    <property type="entry name" value="P-loop containing nucleoside triphosphate hydrolases"/>
    <property type="match status" value="1"/>
</dbReference>
<gene>
    <name evidence="2" type="ORF">OCU04_012353</name>
</gene>
<comment type="caution">
    <text evidence="2">The sequence shown here is derived from an EMBL/GenBank/DDBJ whole genome shotgun (WGS) entry which is preliminary data.</text>
</comment>
<keyword evidence="1" id="KW-1133">Transmembrane helix</keyword>
<dbReference type="PANTHER" id="PTHR36978">
    <property type="entry name" value="P-LOOP CONTAINING NUCLEOTIDE TRIPHOSPHATE HYDROLASE"/>
    <property type="match status" value="1"/>
</dbReference>
<dbReference type="Proteomes" id="UP001152300">
    <property type="component" value="Unassembled WGS sequence"/>
</dbReference>
<protein>
    <recommendedName>
        <fullName evidence="4">NAD dependent epimerase/dehydratase</fullName>
    </recommendedName>
</protein>
<sequence>MASSPRKVDALPIVAKRALEMQVLCLGLSRTSTMSLQEALNRLGYKTYHCRVAAPTKGHLPLWLEGFDAKLNGNGKPFGREEFDKILTNFSAVTDMPAVNFSEELLKAYPDAKVILTTRDSDKWVESVERSIYAVVHSRLWPVLSIVLPEAIPFRQVVLSALTDWSGGNPEDRKALRAGFVAHNEKIRKLARGRLLEFNPKDGWEPLCAFLDKPLPNEPYPYVNAGGNTYRLFVMSMVLCFFIKWIKWIGVIIVAWATFRWLKR</sequence>
<dbReference type="AlphaFoldDB" id="A0A9X0AAU6"/>
<evidence type="ECO:0008006" key="4">
    <source>
        <dbReference type="Google" id="ProtNLM"/>
    </source>
</evidence>
<dbReference type="EMBL" id="JAPEIS010000015">
    <property type="protein sequence ID" value="KAJ8059406.1"/>
    <property type="molecule type" value="Genomic_DNA"/>
</dbReference>
<feature type="transmembrane region" description="Helical" evidence="1">
    <location>
        <begin position="232"/>
        <end position="259"/>
    </location>
</feature>
<evidence type="ECO:0000256" key="1">
    <source>
        <dbReference type="SAM" id="Phobius"/>
    </source>
</evidence>
<proteinExistence type="predicted"/>
<keyword evidence="1" id="KW-0812">Transmembrane</keyword>
<evidence type="ECO:0000313" key="3">
    <source>
        <dbReference type="Proteomes" id="UP001152300"/>
    </source>
</evidence>
<name>A0A9X0AAU6_9HELO</name>
<dbReference type="Pfam" id="PF17784">
    <property type="entry name" value="Sulfotransfer_4"/>
    <property type="match status" value="1"/>
</dbReference>
<keyword evidence="1" id="KW-0472">Membrane</keyword>
<evidence type="ECO:0000313" key="2">
    <source>
        <dbReference type="EMBL" id="KAJ8059406.1"/>
    </source>
</evidence>
<dbReference type="Gene3D" id="3.40.50.300">
    <property type="entry name" value="P-loop containing nucleotide triphosphate hydrolases"/>
    <property type="match status" value="1"/>
</dbReference>
<organism evidence="2 3">
    <name type="scientific">Sclerotinia nivalis</name>
    <dbReference type="NCBI Taxonomy" id="352851"/>
    <lineage>
        <taxon>Eukaryota</taxon>
        <taxon>Fungi</taxon>
        <taxon>Dikarya</taxon>
        <taxon>Ascomycota</taxon>
        <taxon>Pezizomycotina</taxon>
        <taxon>Leotiomycetes</taxon>
        <taxon>Helotiales</taxon>
        <taxon>Sclerotiniaceae</taxon>
        <taxon>Sclerotinia</taxon>
    </lineage>
</organism>
<dbReference type="InterPro" id="IPR027417">
    <property type="entry name" value="P-loop_NTPase"/>
</dbReference>
<dbReference type="InterPro" id="IPR040632">
    <property type="entry name" value="Sulfotransfer_4"/>
</dbReference>
<dbReference type="OrthoDB" id="408152at2759"/>